<organism evidence="1 2">
    <name type="scientific">Sporisorium scitamineum</name>
    <dbReference type="NCBI Taxonomy" id="49012"/>
    <lineage>
        <taxon>Eukaryota</taxon>
        <taxon>Fungi</taxon>
        <taxon>Dikarya</taxon>
        <taxon>Basidiomycota</taxon>
        <taxon>Ustilaginomycotina</taxon>
        <taxon>Ustilaginomycetes</taxon>
        <taxon>Ustilaginales</taxon>
        <taxon>Ustilaginaceae</taxon>
        <taxon>Sporisorium</taxon>
    </lineage>
</organism>
<dbReference type="Proteomes" id="UP000242770">
    <property type="component" value="Unassembled WGS sequence"/>
</dbReference>
<dbReference type="AlphaFoldDB" id="A0A0F7S1H8"/>
<proteinExistence type="predicted"/>
<accession>A0A0F7S1H8</accession>
<name>A0A0F7S1H8_9BASI</name>
<reference evidence="2" key="1">
    <citation type="submission" date="2014-06" db="EMBL/GenBank/DDBJ databases">
        <authorList>
            <person name="Berkman P.J."/>
        </authorList>
    </citation>
    <scope>NUCLEOTIDE SEQUENCE [LARGE SCALE GENOMIC DNA]</scope>
</reference>
<gene>
    <name evidence="1" type="primary">SSCI04150.1</name>
</gene>
<sequence>MSIALVSTTVIKAISSGGQVLPPLIITKGKLHMPLDVLIFGPLTTAYQHLVTELAPHVAAAGIDKAQFRSLYAQAQATTLTSAAAKKAFQDTRITTHPVPGKVLNQLAGSGNALHQSSSLQLAAATQTPLPWTLEALNASLTAIHNAWDTWELRALKKLIIKAFQKEQEEKEAF</sequence>
<evidence type="ECO:0000313" key="2">
    <source>
        <dbReference type="Proteomes" id="UP000242770"/>
    </source>
</evidence>
<dbReference type="EMBL" id="CCFA01000240">
    <property type="protein sequence ID" value="CDW94634.1"/>
    <property type="molecule type" value="Genomic_DNA"/>
</dbReference>
<evidence type="ECO:0000313" key="1">
    <source>
        <dbReference type="EMBL" id="CDW94634.1"/>
    </source>
</evidence>
<protein>
    <submittedName>
        <fullName evidence="1">Uncharacterized protein</fullName>
    </submittedName>
</protein>
<keyword evidence="2" id="KW-1185">Reference proteome</keyword>